<dbReference type="AlphaFoldDB" id="A0A1J1J9X0"/>
<accession>A0A1J1J9X0</accession>
<reference evidence="1" key="1">
    <citation type="submission" date="2015-09" db="EMBL/GenBank/DDBJ databases">
        <authorList>
            <person name="Jackson K.R."/>
            <person name="Lunt B.L."/>
            <person name="Fisher J.N.B."/>
            <person name="Gardner A.V."/>
            <person name="Bailey M.E."/>
            <person name="Deus L.M."/>
            <person name="Earl A.S."/>
            <person name="Gibby P.D."/>
            <person name="Hartmann K.A."/>
            <person name="Liu J.E."/>
            <person name="Manci A.M."/>
            <person name="Nielsen D.A."/>
            <person name="Solomon M.B."/>
            <person name="Breakwell D.P."/>
            <person name="Burnett S.H."/>
            <person name="Grose J.H."/>
        </authorList>
    </citation>
    <scope>NUCLEOTIDE SEQUENCE</scope>
    <source>
        <strain evidence="1">7805</strain>
    </source>
</reference>
<protein>
    <submittedName>
        <fullName evidence="1">Uncharacterized protein</fullName>
    </submittedName>
</protein>
<sequence>MVYGVKSINKSNQARLNFENVTLKEGQSRSQWYRLPYQRDSAISTEPD</sequence>
<name>A0A1J1J9X0_PLAAG</name>
<proteinExistence type="predicted"/>
<dbReference type="EMBL" id="LO018304">
    <property type="protein sequence ID" value="CUM58258.1"/>
    <property type="molecule type" value="Genomic_DNA"/>
</dbReference>
<evidence type="ECO:0000313" key="1">
    <source>
        <dbReference type="EMBL" id="CUM58258.1"/>
    </source>
</evidence>
<gene>
    <name evidence="1" type="ORF">PLAM_0291</name>
</gene>
<organism evidence="1">
    <name type="scientific">Planktothrix agardhii</name>
    <name type="common">Oscillatoria agardhii</name>
    <dbReference type="NCBI Taxonomy" id="1160"/>
    <lineage>
        <taxon>Bacteria</taxon>
        <taxon>Bacillati</taxon>
        <taxon>Cyanobacteriota</taxon>
        <taxon>Cyanophyceae</taxon>
        <taxon>Oscillatoriophycideae</taxon>
        <taxon>Oscillatoriales</taxon>
        <taxon>Microcoleaceae</taxon>
        <taxon>Planktothrix</taxon>
    </lineage>
</organism>